<comment type="function">
    <text evidence="11">DNA polymerase III is a complex, multichain enzyme responsible for most of the replicative synthesis in bacteria. This DNA polymerase also exhibits 3' to 5' exonuclease activity.</text>
</comment>
<dbReference type="InterPro" id="IPR022107">
    <property type="entry name" value="DNA_pol_III_gamma/tau_C"/>
</dbReference>
<keyword evidence="5" id="KW-0479">Metal-binding</keyword>
<gene>
    <name evidence="11" type="primary">dnaX</name>
    <name evidence="14" type="ORF">ACFSKQ_10410</name>
</gene>
<dbReference type="RefSeq" id="WP_209739475.1">
    <property type="nucleotide sequence ID" value="NZ_CP072611.1"/>
</dbReference>
<organism evidence="14 15">
    <name type="scientific">Aureimonas populi</name>
    <dbReference type="NCBI Taxonomy" id="1701758"/>
    <lineage>
        <taxon>Bacteria</taxon>
        <taxon>Pseudomonadati</taxon>
        <taxon>Pseudomonadota</taxon>
        <taxon>Alphaproteobacteria</taxon>
        <taxon>Hyphomicrobiales</taxon>
        <taxon>Aurantimonadaceae</taxon>
        <taxon>Aureimonas</taxon>
    </lineage>
</organism>
<keyword evidence="3 11" id="KW-0548">Nucleotidyltransferase</keyword>
<dbReference type="EMBL" id="JBHUIJ010000013">
    <property type="protein sequence ID" value="MFD2237871.1"/>
    <property type="molecule type" value="Genomic_DNA"/>
</dbReference>
<keyword evidence="2 11" id="KW-0808">Transferase</keyword>
<evidence type="ECO:0000256" key="5">
    <source>
        <dbReference type="ARBA" id="ARBA00022723"/>
    </source>
</evidence>
<dbReference type="Pfam" id="PF22608">
    <property type="entry name" value="DNAX_ATPase_lid"/>
    <property type="match status" value="1"/>
</dbReference>
<keyword evidence="15" id="KW-1185">Reference proteome</keyword>
<feature type="region of interest" description="Disordered" evidence="12">
    <location>
        <begin position="598"/>
        <end position="646"/>
    </location>
</feature>
<dbReference type="Proteomes" id="UP001597371">
    <property type="component" value="Unassembled WGS sequence"/>
</dbReference>
<keyword evidence="4 11" id="KW-0235">DNA replication</keyword>
<dbReference type="InterPro" id="IPR027417">
    <property type="entry name" value="P-loop_NTPase"/>
</dbReference>
<dbReference type="InterPro" id="IPR003593">
    <property type="entry name" value="AAA+_ATPase"/>
</dbReference>
<evidence type="ECO:0000313" key="14">
    <source>
        <dbReference type="EMBL" id="MFD2237871.1"/>
    </source>
</evidence>
<comment type="caution">
    <text evidence="14">The sequence shown here is derived from an EMBL/GenBank/DDBJ whole genome shotgun (WGS) entry which is preliminary data.</text>
</comment>
<dbReference type="InterPro" id="IPR012763">
    <property type="entry name" value="DNA_pol_III_sug/sutau_N"/>
</dbReference>
<dbReference type="SUPFAM" id="SSF52540">
    <property type="entry name" value="P-loop containing nucleoside triphosphate hydrolases"/>
    <property type="match status" value="1"/>
</dbReference>
<dbReference type="InterPro" id="IPR008921">
    <property type="entry name" value="DNA_pol3_clamp-load_cplx_C"/>
</dbReference>
<evidence type="ECO:0000256" key="12">
    <source>
        <dbReference type="SAM" id="MobiDB-lite"/>
    </source>
</evidence>
<evidence type="ECO:0000256" key="3">
    <source>
        <dbReference type="ARBA" id="ARBA00022695"/>
    </source>
</evidence>
<dbReference type="CDD" id="cd18137">
    <property type="entry name" value="HLD_clamp_pol_III_gamma_tau"/>
    <property type="match status" value="1"/>
</dbReference>
<reference evidence="15" key="1">
    <citation type="journal article" date="2019" name="Int. J. Syst. Evol. Microbiol.">
        <title>The Global Catalogue of Microorganisms (GCM) 10K type strain sequencing project: providing services to taxonomists for standard genome sequencing and annotation.</title>
        <authorList>
            <consortium name="The Broad Institute Genomics Platform"/>
            <consortium name="The Broad Institute Genome Sequencing Center for Infectious Disease"/>
            <person name="Wu L."/>
            <person name="Ma J."/>
        </authorList>
    </citation>
    <scope>NUCLEOTIDE SEQUENCE [LARGE SCALE GENOMIC DNA]</scope>
    <source>
        <strain evidence="15">ZS-35-S2</strain>
    </source>
</reference>
<dbReference type="CDD" id="cd00009">
    <property type="entry name" value="AAA"/>
    <property type="match status" value="1"/>
</dbReference>
<dbReference type="NCBIfam" id="TIGR02397">
    <property type="entry name" value="dnaX_nterm"/>
    <property type="match status" value="1"/>
</dbReference>
<dbReference type="Gene3D" id="3.40.50.300">
    <property type="entry name" value="P-loop containing nucleotide triphosphate hydrolases"/>
    <property type="match status" value="1"/>
</dbReference>
<evidence type="ECO:0000256" key="8">
    <source>
        <dbReference type="ARBA" id="ARBA00022840"/>
    </source>
</evidence>
<evidence type="ECO:0000256" key="4">
    <source>
        <dbReference type="ARBA" id="ARBA00022705"/>
    </source>
</evidence>
<dbReference type="InterPro" id="IPR022754">
    <property type="entry name" value="DNA_pol_III_gamma-3"/>
</dbReference>
<keyword evidence="9 11" id="KW-0239">DNA-directed DNA polymerase</keyword>
<evidence type="ECO:0000259" key="13">
    <source>
        <dbReference type="SMART" id="SM00382"/>
    </source>
</evidence>
<dbReference type="SMART" id="SM00382">
    <property type="entry name" value="AAA"/>
    <property type="match status" value="1"/>
</dbReference>
<accession>A0ABW5CMD2</accession>
<feature type="compositionally biased region" description="Acidic residues" evidence="12">
    <location>
        <begin position="622"/>
        <end position="646"/>
    </location>
</feature>
<evidence type="ECO:0000256" key="11">
    <source>
        <dbReference type="RuleBase" id="RU364063"/>
    </source>
</evidence>
<feature type="domain" description="AAA+ ATPase" evidence="13">
    <location>
        <begin position="49"/>
        <end position="195"/>
    </location>
</feature>
<protein>
    <recommendedName>
        <fullName evidence="11">DNA polymerase III subunit gamma/tau</fullName>
        <ecNumber evidence="11">2.7.7.7</ecNumber>
    </recommendedName>
</protein>
<dbReference type="InterPro" id="IPR050238">
    <property type="entry name" value="DNA_Rep/Repair_Clamp_Loader"/>
</dbReference>
<feature type="compositionally biased region" description="Low complexity" evidence="12">
    <location>
        <begin position="419"/>
        <end position="438"/>
    </location>
</feature>
<dbReference type="Gene3D" id="1.20.272.10">
    <property type="match status" value="1"/>
</dbReference>
<dbReference type="SUPFAM" id="SSF48019">
    <property type="entry name" value="post-AAA+ oligomerization domain-like"/>
    <property type="match status" value="1"/>
</dbReference>
<dbReference type="NCBIfam" id="NF006585">
    <property type="entry name" value="PRK09111.1"/>
    <property type="match status" value="1"/>
</dbReference>
<name>A0ABW5CMD2_9HYPH</name>
<evidence type="ECO:0000256" key="6">
    <source>
        <dbReference type="ARBA" id="ARBA00022741"/>
    </source>
</evidence>
<keyword evidence="8 11" id="KW-0067">ATP-binding</keyword>
<comment type="subunit">
    <text evidence="11">DNA polymerase III contains a core (composed of alpha, epsilon and theta chains) that associates with a tau subunit. This core dimerizes to form the POLIII' complex. PolIII' associates with the gamma complex (composed of gamma, delta, delta', psi and chi chains) and with the beta chain to form the complete DNA polymerase III complex.</text>
</comment>
<evidence type="ECO:0000256" key="9">
    <source>
        <dbReference type="ARBA" id="ARBA00022932"/>
    </source>
</evidence>
<feature type="compositionally biased region" description="Low complexity" evidence="12">
    <location>
        <begin position="397"/>
        <end position="412"/>
    </location>
</feature>
<dbReference type="InterPro" id="IPR045085">
    <property type="entry name" value="HLD_clamp_pol_III_gamma_tau"/>
</dbReference>
<dbReference type="Pfam" id="PF13177">
    <property type="entry name" value="DNA_pol3_delta2"/>
    <property type="match status" value="1"/>
</dbReference>
<dbReference type="PANTHER" id="PTHR11669:SF0">
    <property type="entry name" value="PROTEIN STICHEL-LIKE 2"/>
    <property type="match status" value="1"/>
</dbReference>
<evidence type="ECO:0000256" key="10">
    <source>
        <dbReference type="ARBA" id="ARBA00049244"/>
    </source>
</evidence>
<dbReference type="Pfam" id="PF12362">
    <property type="entry name" value="DUF3646"/>
    <property type="match status" value="1"/>
</dbReference>
<feature type="compositionally biased region" description="Acidic residues" evidence="12">
    <location>
        <begin position="600"/>
        <end position="614"/>
    </location>
</feature>
<comment type="catalytic activity">
    <reaction evidence="10 11">
        <text>DNA(n) + a 2'-deoxyribonucleoside 5'-triphosphate = DNA(n+1) + diphosphate</text>
        <dbReference type="Rhea" id="RHEA:22508"/>
        <dbReference type="Rhea" id="RHEA-COMP:17339"/>
        <dbReference type="Rhea" id="RHEA-COMP:17340"/>
        <dbReference type="ChEBI" id="CHEBI:33019"/>
        <dbReference type="ChEBI" id="CHEBI:61560"/>
        <dbReference type="ChEBI" id="CHEBI:173112"/>
        <dbReference type="EC" id="2.7.7.7"/>
    </reaction>
</comment>
<keyword evidence="6 11" id="KW-0547">Nucleotide-binding</keyword>
<sequence length="646" mass="69701">MAQSETSTQSGASPYRVLARKYRPRSFDDLIGQEPMVRTLTNAFEAGRIAQAWMLTGVRGVGKTTTARILARALNYETETVHRPTIHMGEPGIHDQAIMEGRHVDVVEMDAASHTGIDDIREIIAQVRYRPVSARYKVYIIDEVHMLSTQAFNGLLKTLEEPPEHVKFVFATTEIRKVPITVLSRCQRFDLRRVGAAEMMGHLKRVLEAESVGIDDEALRLIARASEGSVRDALSLTDQAIAHGAGAIDASTVRDMLGLADRVRVLDLFEHLMKGNARAALAELREQYASGADPVVVLSDLADFTHLVTSLRYVPEAAGDASLSPAEAERGAAFAAGLSVRTLSQTWQMLLKAIEEARLAASPRQAAEMALIRIAHAADLPSPDELLRMLERGEVPAAPAGGPATSVPSAAPSAPPRPAGGAPVSASAQPAAPAPRAVQGGGAPQARSGGPSLAAMLLSPAPQAVPMRPAVPGVDESALPASIDDLAKLALEKRDSLMRTRIRRYLRVKSIEPGHIETELAPGAPATFANDLSRKLFDWTGRRFVVSLVPAGGAETLEEREARRRRELIEEARGDPEVAAILAAIPGATVKEVRLRGEVEEPVEDEPVVEEDTGLPERVDIDPDDLDWGEPADVTFETEEEEDEDR</sequence>
<comment type="similarity">
    <text evidence="1 11">Belongs to the DnaX/STICHEL family.</text>
</comment>
<dbReference type="Pfam" id="PF12169">
    <property type="entry name" value="DNA_pol3_gamma3"/>
    <property type="match status" value="1"/>
</dbReference>
<dbReference type="PANTHER" id="PTHR11669">
    <property type="entry name" value="REPLICATION FACTOR C / DNA POLYMERASE III GAMMA-TAU SUBUNIT"/>
    <property type="match status" value="1"/>
</dbReference>
<dbReference type="Gene3D" id="1.10.8.60">
    <property type="match status" value="1"/>
</dbReference>
<proteinExistence type="inferred from homology"/>
<dbReference type="GO" id="GO:0003887">
    <property type="term" value="F:DNA-directed DNA polymerase activity"/>
    <property type="evidence" value="ECO:0007669"/>
    <property type="project" value="UniProtKB-EC"/>
</dbReference>
<dbReference type="EC" id="2.7.7.7" evidence="11"/>
<keyword evidence="7" id="KW-0862">Zinc</keyword>
<feature type="region of interest" description="Disordered" evidence="12">
    <location>
        <begin position="397"/>
        <end position="453"/>
    </location>
</feature>
<evidence type="ECO:0000256" key="1">
    <source>
        <dbReference type="ARBA" id="ARBA00006360"/>
    </source>
</evidence>
<evidence type="ECO:0000313" key="15">
    <source>
        <dbReference type="Proteomes" id="UP001597371"/>
    </source>
</evidence>
<evidence type="ECO:0000256" key="2">
    <source>
        <dbReference type="ARBA" id="ARBA00022679"/>
    </source>
</evidence>
<evidence type="ECO:0000256" key="7">
    <source>
        <dbReference type="ARBA" id="ARBA00022833"/>
    </source>
</evidence>